<dbReference type="EMBL" id="FXWH01000001">
    <property type="protein sequence ID" value="SMQ68723.1"/>
    <property type="molecule type" value="Genomic_DNA"/>
</dbReference>
<evidence type="ECO:0000256" key="1">
    <source>
        <dbReference type="SAM" id="MobiDB-lite"/>
    </source>
</evidence>
<keyword evidence="3" id="KW-1185">Reference proteome</keyword>
<name>A0A1Y6F8K9_9GAMM</name>
<dbReference type="Proteomes" id="UP000194450">
    <property type="component" value="Unassembled WGS sequence"/>
</dbReference>
<gene>
    <name evidence="2" type="ORF">SAMN06297229_1696</name>
</gene>
<feature type="region of interest" description="Disordered" evidence="1">
    <location>
        <begin position="1"/>
        <end position="51"/>
    </location>
</feature>
<feature type="compositionally biased region" description="Low complexity" evidence="1">
    <location>
        <begin position="12"/>
        <end position="22"/>
    </location>
</feature>
<accession>A0A1Y6F8K9</accession>
<feature type="compositionally biased region" description="Polar residues" evidence="1">
    <location>
        <begin position="1"/>
        <end position="11"/>
    </location>
</feature>
<proteinExistence type="predicted"/>
<protein>
    <submittedName>
        <fullName evidence="2">Uncharacterized protein</fullName>
    </submittedName>
</protein>
<organism evidence="2 3">
    <name type="scientific">Pseudidiomarina planktonica</name>
    <dbReference type="NCBI Taxonomy" id="1323738"/>
    <lineage>
        <taxon>Bacteria</taxon>
        <taxon>Pseudomonadati</taxon>
        <taxon>Pseudomonadota</taxon>
        <taxon>Gammaproteobacteria</taxon>
        <taxon>Alteromonadales</taxon>
        <taxon>Idiomarinaceae</taxon>
        <taxon>Pseudidiomarina</taxon>
    </lineage>
</organism>
<sequence length="97" mass="11023">MELKSLQTRVGQPQWQAQQTQQSADNPRRDKAAEQINVPAVPNEREAQKQAQQWQAFETQYDMPSMASQKALAAYQGVAQNPQREQVQSMFGVDIYA</sequence>
<dbReference type="AlphaFoldDB" id="A0A1Y6F8K9"/>
<evidence type="ECO:0000313" key="3">
    <source>
        <dbReference type="Proteomes" id="UP000194450"/>
    </source>
</evidence>
<dbReference type="RefSeq" id="WP_086434725.1">
    <property type="nucleotide sequence ID" value="NZ_FXWH01000001.1"/>
</dbReference>
<evidence type="ECO:0000313" key="2">
    <source>
        <dbReference type="EMBL" id="SMQ68723.1"/>
    </source>
</evidence>
<reference evidence="3" key="1">
    <citation type="submission" date="2017-04" db="EMBL/GenBank/DDBJ databases">
        <authorList>
            <person name="Varghese N."/>
            <person name="Submissions S."/>
        </authorList>
    </citation>
    <scope>NUCLEOTIDE SEQUENCE [LARGE SCALE GENOMIC DNA]</scope>
</reference>
<dbReference type="OrthoDB" id="6335809at2"/>